<protein>
    <submittedName>
        <fullName evidence="1">Uncharacterized protein</fullName>
    </submittedName>
</protein>
<dbReference type="Proteomes" id="UP000816034">
    <property type="component" value="Unassembled WGS sequence"/>
</dbReference>
<gene>
    <name evidence="1" type="ORF">C9374_014337</name>
</gene>
<keyword evidence="2" id="KW-1185">Reference proteome</keyword>
<name>A0AA88GXM0_NAELO</name>
<organism evidence="1 2">
    <name type="scientific">Naegleria lovaniensis</name>
    <name type="common">Amoeba</name>
    <dbReference type="NCBI Taxonomy" id="51637"/>
    <lineage>
        <taxon>Eukaryota</taxon>
        <taxon>Discoba</taxon>
        <taxon>Heterolobosea</taxon>
        <taxon>Tetramitia</taxon>
        <taxon>Eutetramitia</taxon>
        <taxon>Vahlkampfiidae</taxon>
        <taxon>Naegleria</taxon>
    </lineage>
</organism>
<comment type="caution">
    <text evidence="1">The sequence shown here is derived from an EMBL/GenBank/DDBJ whole genome shotgun (WGS) entry which is preliminary data.</text>
</comment>
<proteinExistence type="predicted"/>
<sequence length="88" mass="10100">MNNHLSIFPASRFAETTEPDVKFSGVIDNIEDLKRIAKLGLAKTRAYRISRQVADFNFEENIKVSKNMVPMTDEDIQEIRTLVNLEES</sequence>
<dbReference type="GeneID" id="68106790"/>
<evidence type="ECO:0000313" key="1">
    <source>
        <dbReference type="EMBL" id="KAG2388937.1"/>
    </source>
</evidence>
<reference evidence="1 2" key="1">
    <citation type="journal article" date="2018" name="BMC Genomics">
        <title>The genome of Naegleria lovaniensis, the basis for a comparative approach to unravel pathogenicity factors of the human pathogenic amoeba N. fowleri.</title>
        <authorList>
            <person name="Liechti N."/>
            <person name="Schurch N."/>
            <person name="Bruggmann R."/>
            <person name="Wittwer M."/>
        </authorList>
    </citation>
    <scope>NUCLEOTIDE SEQUENCE [LARGE SCALE GENOMIC DNA]</scope>
    <source>
        <strain evidence="1 2">ATCC 30569</strain>
    </source>
</reference>
<dbReference type="EMBL" id="PYSW02000008">
    <property type="protein sequence ID" value="KAG2388937.1"/>
    <property type="molecule type" value="Genomic_DNA"/>
</dbReference>
<accession>A0AA88GXM0</accession>
<evidence type="ECO:0000313" key="2">
    <source>
        <dbReference type="Proteomes" id="UP000816034"/>
    </source>
</evidence>
<dbReference type="RefSeq" id="XP_044552929.1">
    <property type="nucleotide sequence ID" value="XM_044690313.1"/>
</dbReference>
<dbReference type="AlphaFoldDB" id="A0AA88GXM0"/>